<feature type="region of interest" description="Disordered" evidence="1">
    <location>
        <begin position="100"/>
        <end position="126"/>
    </location>
</feature>
<protein>
    <submittedName>
        <fullName evidence="2">Uncharacterized protein</fullName>
    </submittedName>
</protein>
<sequence length="126" mass="13746">MTFPHRMRYYYSVTSNLTGLSHACETGSIVGNGGHSTGVNSHTLLPQFGRDMGQVGTARGTECLQWGHLSSKCALSREVNQILGPKNAWAETGRYWSQGAMEYGSHGTSRPPKGRIGSRQFSREGI</sequence>
<reference evidence="2 3" key="1">
    <citation type="submission" date="2021-06" db="EMBL/GenBank/DDBJ databases">
        <title>Caerostris darwini draft genome.</title>
        <authorList>
            <person name="Kono N."/>
            <person name="Arakawa K."/>
        </authorList>
    </citation>
    <scope>NUCLEOTIDE SEQUENCE [LARGE SCALE GENOMIC DNA]</scope>
</reference>
<proteinExistence type="predicted"/>
<evidence type="ECO:0000256" key="1">
    <source>
        <dbReference type="SAM" id="MobiDB-lite"/>
    </source>
</evidence>
<dbReference type="Proteomes" id="UP001054837">
    <property type="component" value="Unassembled WGS sequence"/>
</dbReference>
<comment type="caution">
    <text evidence="2">The sequence shown here is derived from an EMBL/GenBank/DDBJ whole genome shotgun (WGS) entry which is preliminary data.</text>
</comment>
<accession>A0AAV4W3G3</accession>
<dbReference type="EMBL" id="BPLQ01014084">
    <property type="protein sequence ID" value="GIY77202.1"/>
    <property type="molecule type" value="Genomic_DNA"/>
</dbReference>
<evidence type="ECO:0000313" key="2">
    <source>
        <dbReference type="EMBL" id="GIY77202.1"/>
    </source>
</evidence>
<name>A0AAV4W3G3_9ARAC</name>
<gene>
    <name evidence="2" type="ORF">CDAR_198551</name>
</gene>
<evidence type="ECO:0000313" key="3">
    <source>
        <dbReference type="Proteomes" id="UP001054837"/>
    </source>
</evidence>
<dbReference type="AlphaFoldDB" id="A0AAV4W3G3"/>
<organism evidence="2 3">
    <name type="scientific">Caerostris darwini</name>
    <dbReference type="NCBI Taxonomy" id="1538125"/>
    <lineage>
        <taxon>Eukaryota</taxon>
        <taxon>Metazoa</taxon>
        <taxon>Ecdysozoa</taxon>
        <taxon>Arthropoda</taxon>
        <taxon>Chelicerata</taxon>
        <taxon>Arachnida</taxon>
        <taxon>Araneae</taxon>
        <taxon>Araneomorphae</taxon>
        <taxon>Entelegynae</taxon>
        <taxon>Araneoidea</taxon>
        <taxon>Araneidae</taxon>
        <taxon>Caerostris</taxon>
    </lineage>
</organism>
<keyword evidence="3" id="KW-1185">Reference proteome</keyword>